<dbReference type="AlphaFoldDB" id="A0A6M8B6Q3"/>
<dbReference type="EMBL" id="CP053661">
    <property type="protein sequence ID" value="QKD81822.1"/>
    <property type="molecule type" value="Genomic_DNA"/>
</dbReference>
<accession>A0A6M8B6Q3</accession>
<sequence length="67" mass="7757">MTIRGFRRKRRTSLPTAEQLLNLGQNLSQGLSMDAVEPRTVPPKTSDEEWTTKRLIQFSQSLKNIWV</sequence>
<dbReference type="KEGG" id="theu:HPC62_06075"/>
<dbReference type="Proteomes" id="UP000505210">
    <property type="component" value="Chromosome"/>
</dbReference>
<name>A0A6M8B6Q3_9CYAN</name>
<keyword evidence="2" id="KW-1185">Reference proteome</keyword>
<gene>
    <name evidence="1" type="ORF">HPC62_06075</name>
</gene>
<evidence type="ECO:0000313" key="2">
    <source>
        <dbReference type="Proteomes" id="UP000505210"/>
    </source>
</evidence>
<reference evidence="1 2" key="1">
    <citation type="submission" date="2020-05" db="EMBL/GenBank/DDBJ databases">
        <title>Complete genome sequence of of a novel Thermoleptolyngbya strain isolated from hot springs of Ganzi, Sichuan China.</title>
        <authorList>
            <person name="Tang J."/>
            <person name="Daroch M."/>
            <person name="Li L."/>
            <person name="Waleron K."/>
            <person name="Waleron M."/>
            <person name="Waleron M."/>
        </authorList>
    </citation>
    <scope>NUCLEOTIDE SEQUENCE [LARGE SCALE GENOMIC DNA]</scope>
    <source>
        <strain evidence="1 2">PKUAC-SCTA183</strain>
    </source>
</reference>
<dbReference type="RefSeq" id="WP_172354210.1">
    <property type="nucleotide sequence ID" value="NZ_CP053661.1"/>
</dbReference>
<evidence type="ECO:0000313" key="1">
    <source>
        <dbReference type="EMBL" id="QKD81822.1"/>
    </source>
</evidence>
<protein>
    <submittedName>
        <fullName evidence="1">Uncharacterized protein</fullName>
    </submittedName>
</protein>
<organism evidence="1 2">
    <name type="scientific">Thermoleptolyngbya sichuanensis A183</name>
    <dbReference type="NCBI Taxonomy" id="2737172"/>
    <lineage>
        <taxon>Bacteria</taxon>
        <taxon>Bacillati</taxon>
        <taxon>Cyanobacteriota</taxon>
        <taxon>Cyanophyceae</taxon>
        <taxon>Oculatellales</taxon>
        <taxon>Oculatellaceae</taxon>
        <taxon>Thermoleptolyngbya</taxon>
        <taxon>Thermoleptolyngbya sichuanensis</taxon>
    </lineage>
</organism>
<proteinExistence type="predicted"/>